<evidence type="ECO:0000256" key="1">
    <source>
        <dbReference type="SAM" id="Phobius"/>
    </source>
</evidence>
<reference evidence="2 3" key="1">
    <citation type="submission" date="2024-01" db="EMBL/GenBank/DDBJ databases">
        <title>Genome assemblies of Stephania.</title>
        <authorList>
            <person name="Yang L."/>
        </authorList>
    </citation>
    <scope>NUCLEOTIDE SEQUENCE [LARGE SCALE GENOMIC DNA]</scope>
    <source>
        <strain evidence="2">JXDWG</strain>
        <tissue evidence="2">Leaf</tissue>
    </source>
</reference>
<dbReference type="Proteomes" id="UP001419268">
    <property type="component" value="Unassembled WGS sequence"/>
</dbReference>
<accession>A0AAP0PEV2</accession>
<keyword evidence="1" id="KW-0472">Membrane</keyword>
<evidence type="ECO:0000313" key="3">
    <source>
        <dbReference type="Proteomes" id="UP001419268"/>
    </source>
</evidence>
<dbReference type="AlphaFoldDB" id="A0AAP0PEV2"/>
<gene>
    <name evidence="2" type="ORF">Scep_010045</name>
</gene>
<proteinExistence type="predicted"/>
<keyword evidence="3" id="KW-1185">Reference proteome</keyword>
<keyword evidence="1" id="KW-0812">Transmembrane</keyword>
<keyword evidence="1" id="KW-1133">Transmembrane helix</keyword>
<comment type="caution">
    <text evidence="2">The sequence shown here is derived from an EMBL/GenBank/DDBJ whole genome shotgun (WGS) entry which is preliminary data.</text>
</comment>
<name>A0AAP0PEV2_9MAGN</name>
<dbReference type="EMBL" id="JBBNAG010000004">
    <property type="protein sequence ID" value="KAK9140364.1"/>
    <property type="molecule type" value="Genomic_DNA"/>
</dbReference>
<evidence type="ECO:0000313" key="2">
    <source>
        <dbReference type="EMBL" id="KAK9140364.1"/>
    </source>
</evidence>
<organism evidence="2 3">
    <name type="scientific">Stephania cephalantha</name>
    <dbReference type="NCBI Taxonomy" id="152367"/>
    <lineage>
        <taxon>Eukaryota</taxon>
        <taxon>Viridiplantae</taxon>
        <taxon>Streptophyta</taxon>
        <taxon>Embryophyta</taxon>
        <taxon>Tracheophyta</taxon>
        <taxon>Spermatophyta</taxon>
        <taxon>Magnoliopsida</taxon>
        <taxon>Ranunculales</taxon>
        <taxon>Menispermaceae</taxon>
        <taxon>Menispermoideae</taxon>
        <taxon>Cissampelideae</taxon>
        <taxon>Stephania</taxon>
    </lineage>
</organism>
<protein>
    <submittedName>
        <fullName evidence="2">Uncharacterized protein</fullName>
    </submittedName>
</protein>
<sequence length="206" mass="23640">MTRIKRKELWGMSLIVLTGYHMAMWFVLCGDGIQKMGGSAQSEEKDGRGVVESVIPTWLSSCNHLKQETLHTCCFNYKFAKRANEYTHCARYHSTHVLGSLTMNLEQSYEFNAPALDDCSTSSLQWSTSHSYDRSRRNSIRMPCLLTMNLEQYYEFNRWKGFDPLNRSGSTGSGDHPLHLSKRNRENILEIGVSLIFGDVTKIRSR</sequence>
<feature type="transmembrane region" description="Helical" evidence="1">
    <location>
        <begin position="9"/>
        <end position="28"/>
    </location>
</feature>